<name>A0A6J5LVN7_9CAUD</name>
<dbReference type="PANTHER" id="PTHR38009:SF1">
    <property type="entry name" value="CONSERVED HYPOTHETICAL PHAGE TAIL PROTEIN"/>
    <property type="match status" value="1"/>
</dbReference>
<evidence type="ECO:0000313" key="2">
    <source>
        <dbReference type="EMBL" id="CAB4148131.1"/>
    </source>
</evidence>
<gene>
    <name evidence="1" type="ORF">UFOVP325_119</name>
    <name evidence="2" type="ORF">UFOVP430_114</name>
</gene>
<dbReference type="GO" id="GO:0005198">
    <property type="term" value="F:structural molecule activity"/>
    <property type="evidence" value="ECO:0007669"/>
    <property type="project" value="InterPro"/>
</dbReference>
<dbReference type="PANTHER" id="PTHR38009">
    <property type="entry name" value="CONSERVED HYPOTHETICAL PHAGE TAIL PROTEIN"/>
    <property type="match status" value="1"/>
</dbReference>
<dbReference type="InterPro" id="IPR010667">
    <property type="entry name" value="Phage_T4_Gp19"/>
</dbReference>
<dbReference type="Pfam" id="PF06841">
    <property type="entry name" value="Phage_T4_gp19"/>
    <property type="match status" value="1"/>
</dbReference>
<dbReference type="InterPro" id="IPR011747">
    <property type="entry name" value="CHP02241"/>
</dbReference>
<dbReference type="EMBL" id="LR796338">
    <property type="protein sequence ID" value="CAB4137862.1"/>
    <property type="molecule type" value="Genomic_DNA"/>
</dbReference>
<protein>
    <recommendedName>
        <fullName evidence="3">Tail tube protein</fullName>
    </recommendedName>
</protein>
<dbReference type="NCBIfam" id="TIGR02241">
    <property type="entry name" value="conserved hypothetical phage tail region protein"/>
    <property type="match status" value="1"/>
</dbReference>
<evidence type="ECO:0000313" key="1">
    <source>
        <dbReference type="EMBL" id="CAB4137862.1"/>
    </source>
</evidence>
<reference evidence="1" key="1">
    <citation type="submission" date="2020-04" db="EMBL/GenBank/DDBJ databases">
        <authorList>
            <person name="Chiriac C."/>
            <person name="Salcher M."/>
            <person name="Ghai R."/>
            <person name="Kavagutti S V."/>
        </authorList>
    </citation>
    <scope>NUCLEOTIDE SEQUENCE</scope>
</reference>
<accession>A0A6J5LVN7</accession>
<proteinExistence type="predicted"/>
<evidence type="ECO:0008006" key="3">
    <source>
        <dbReference type="Google" id="ProtNLM"/>
    </source>
</evidence>
<dbReference type="EMBL" id="LR796481">
    <property type="protein sequence ID" value="CAB4148131.1"/>
    <property type="molecule type" value="Genomic_DNA"/>
</dbReference>
<organism evidence="1">
    <name type="scientific">uncultured Caudovirales phage</name>
    <dbReference type="NCBI Taxonomy" id="2100421"/>
    <lineage>
        <taxon>Viruses</taxon>
        <taxon>Duplodnaviria</taxon>
        <taxon>Heunggongvirae</taxon>
        <taxon>Uroviricota</taxon>
        <taxon>Caudoviricetes</taxon>
        <taxon>Peduoviridae</taxon>
        <taxon>Maltschvirus</taxon>
        <taxon>Maltschvirus maltsch</taxon>
    </lineage>
</organism>
<sequence>MATILNNRSNIATDPIRNFRFLVTFKPQDETATRGATGALPPGVTAGQSNWAKGLSEISFGFTSVGGLAVSTDSIPYREGGYNTTVHQIPGQTAFAPLTFQRGVILGSNQNWNWMKQLFQTVQGTVSRNAKDNFRVDIDIDVLTHPLASNATNANQTSYQDHVSMRFKVYNAWITSIAYSDLNAGDNAILVEQMALVHEGFEIVWGTDLSDAGNALVIDSQYLVP</sequence>